<evidence type="ECO:0000256" key="10">
    <source>
        <dbReference type="RuleBase" id="RU364040"/>
    </source>
</evidence>
<feature type="domain" description="Peptidase M1 membrane alanine aminopeptidase" evidence="12">
    <location>
        <begin position="349"/>
        <end position="488"/>
    </location>
</feature>
<dbReference type="Gene3D" id="1.25.50.20">
    <property type="match status" value="1"/>
</dbReference>
<keyword evidence="11" id="KW-0732">Signal</keyword>
<feature type="site" description="Transition state stabilizer" evidence="9">
    <location>
        <position position="421"/>
    </location>
</feature>
<evidence type="ECO:0000313" key="16">
    <source>
        <dbReference type="Proteomes" id="UP000000305"/>
    </source>
</evidence>
<dbReference type="Proteomes" id="UP000000305">
    <property type="component" value="Unassembled WGS sequence"/>
</dbReference>
<dbReference type="CDD" id="cd09601">
    <property type="entry name" value="M1_APN-Q_like"/>
    <property type="match status" value="1"/>
</dbReference>
<sequence length="928" mass="105602">MTVLLIAVYFARLVVTKSPHTDEENLSPYRLPDAISPVNYQLTLLPVIEDKPRLCGHVWINVTVHSSTNVIILHGQILPVETVVYADSEPTDDNGASRSVVEKLCFSGVLATLEQLNDDEPKARDDNDIAQSVHLNEDSEQLIIILKEELVVGAYYRIGILYLAEINDGDNIGFFRVQKKNEDVSNCCPQRWLGATQFEPAHARKVFPSFDEPAFKATIGLTVGHDSVLKAISNMPWKSSKSLETVDDWVWDTFETTPAMSTYLLACVLSELEYLETSYLSIDGRNVSLRLWTEKPKFNQLDLAYRLVPRIMETLENYIGIPYSLPKLDMVSLPGYDLARAMENWGLIVQRWSDIWLNEGLATLFEGIVLNRIAPELGVDVITVLFFQQALFHDNMNISVPLNYPVELLPTIEHKFDGFAYAKASVIFRMVRSFVGDEAFRSGLNRYFNKFQFKAANSTDLWIILTQESRRTSTMSSRKHLTRIMKNWTDQSGYPLIQVDRNPDGTIQLTQTPYSDLNMHSLDNVTETASWWVPISMTNGGDPKFSLKDRLPVVWLTPKVPSMAIEGPNDSNTWILVNLEYSGYYRVNYDPLGWELLSEQLVRNHTVIPALNRAQLIDDVFTLCHIKILPYEVSLRLIEYLAHAEEEPFVRSVAVGHVGRIQQMMEMQHINNDYLTNMVKVMMSYIVPSQKTESRNFYSTDIDFRCLSEDDQCVSRVLSLFHDFANGTETSAQSRLMKNHFDHVWCTALRHGGKSEWSYAWNSTRAPSTKLPEKRKILKAMGCTADVNRIQQLLSRVFLPSTSQQPIETSIILHSLAENPSARSSVMTFVMKNWAFLSKHFRNPALMRDLLVVVTRHSSSIAELRKVSAFLEQKAKELGPGITDLIVATISSNIRQVELLKLDFSYQGLIHDFSNDLTQVEQISLSEN</sequence>
<dbReference type="FunFam" id="2.60.40.1910:FF:000020">
    <property type="entry name" value="Peptidase family m1 protein, putative"/>
    <property type="match status" value="1"/>
</dbReference>
<comment type="cofactor">
    <cofactor evidence="8 10">
        <name>Zn(2+)</name>
        <dbReference type="ChEBI" id="CHEBI:29105"/>
    </cofactor>
    <text evidence="8 10">Binds 1 zinc ion per subunit.</text>
</comment>
<comment type="subcellular location">
    <subcellularLocation>
        <location evidence="1">Cell membrane</location>
        <topology evidence="1">Lipid-anchor</topology>
        <topology evidence="1">GPI-anchor</topology>
    </subcellularLocation>
</comment>
<proteinExistence type="inferred from homology"/>
<protein>
    <recommendedName>
        <fullName evidence="10">Aminopeptidase</fullName>
        <ecNumber evidence="10">3.4.11.-</ecNumber>
    </recommendedName>
</protein>
<evidence type="ECO:0000256" key="5">
    <source>
        <dbReference type="ARBA" id="ARBA00022801"/>
    </source>
</evidence>
<dbReference type="InterPro" id="IPR050344">
    <property type="entry name" value="Peptidase_M1_aminopeptidases"/>
</dbReference>
<dbReference type="Pfam" id="PF11838">
    <property type="entry name" value="ERAP1_C"/>
    <property type="match status" value="1"/>
</dbReference>
<dbReference type="Gene3D" id="1.10.390.10">
    <property type="entry name" value="Neutral Protease Domain 2"/>
    <property type="match status" value="1"/>
</dbReference>
<dbReference type="PhylomeDB" id="E9FWP5"/>
<dbReference type="Gene3D" id="3.30.2010.30">
    <property type="match status" value="1"/>
</dbReference>
<dbReference type="PANTHER" id="PTHR11533">
    <property type="entry name" value="PROTEASE M1 ZINC METALLOPROTEASE"/>
    <property type="match status" value="1"/>
</dbReference>
<name>E9FWP5_DAPPU</name>
<keyword evidence="10" id="KW-0031">Aminopeptidase</keyword>
<dbReference type="InterPro" id="IPR034016">
    <property type="entry name" value="M1_APN-typ"/>
</dbReference>
<keyword evidence="7 10" id="KW-0482">Metalloprotease</keyword>
<dbReference type="InterPro" id="IPR027268">
    <property type="entry name" value="Peptidase_M4/M1_CTD_sf"/>
</dbReference>
<evidence type="ECO:0000256" key="8">
    <source>
        <dbReference type="PIRSR" id="PIRSR634016-3"/>
    </source>
</evidence>
<dbReference type="GO" id="GO:0008270">
    <property type="term" value="F:zinc ion binding"/>
    <property type="evidence" value="ECO:0007669"/>
    <property type="project" value="UniProtKB-UniRule"/>
</dbReference>
<feature type="domain" description="ERAP1-like C-terminal" evidence="13">
    <location>
        <begin position="574"/>
        <end position="876"/>
    </location>
</feature>
<evidence type="ECO:0000256" key="2">
    <source>
        <dbReference type="ARBA" id="ARBA00010136"/>
    </source>
</evidence>
<dbReference type="InterPro" id="IPR045357">
    <property type="entry name" value="Aminopeptidase_N-like_N"/>
</dbReference>
<keyword evidence="4 8" id="KW-0479">Metal-binding</keyword>
<dbReference type="OrthoDB" id="10031169at2759"/>
<dbReference type="PANTHER" id="PTHR11533:SF294">
    <property type="entry name" value="THYROTROPIN-RELEASING HORMONE-DEGRADING ECTOENZYME"/>
    <property type="match status" value="1"/>
</dbReference>
<dbReference type="GO" id="GO:0005615">
    <property type="term" value="C:extracellular space"/>
    <property type="evidence" value="ECO:0000318"/>
    <property type="project" value="GO_Central"/>
</dbReference>
<evidence type="ECO:0000256" key="7">
    <source>
        <dbReference type="ARBA" id="ARBA00023049"/>
    </source>
</evidence>
<evidence type="ECO:0000313" key="15">
    <source>
        <dbReference type="EMBL" id="EFX87929.1"/>
    </source>
</evidence>
<evidence type="ECO:0000256" key="4">
    <source>
        <dbReference type="ARBA" id="ARBA00022723"/>
    </source>
</evidence>
<evidence type="ECO:0000256" key="11">
    <source>
        <dbReference type="SAM" id="SignalP"/>
    </source>
</evidence>
<reference evidence="15 16" key="1">
    <citation type="journal article" date="2011" name="Science">
        <title>The ecoresponsive genome of Daphnia pulex.</title>
        <authorList>
            <person name="Colbourne J.K."/>
            <person name="Pfrender M.E."/>
            <person name="Gilbert D."/>
            <person name="Thomas W.K."/>
            <person name="Tucker A."/>
            <person name="Oakley T.H."/>
            <person name="Tokishita S."/>
            <person name="Aerts A."/>
            <person name="Arnold G.J."/>
            <person name="Basu M.K."/>
            <person name="Bauer D.J."/>
            <person name="Caceres C.E."/>
            <person name="Carmel L."/>
            <person name="Casola C."/>
            <person name="Choi J.H."/>
            <person name="Detter J.C."/>
            <person name="Dong Q."/>
            <person name="Dusheyko S."/>
            <person name="Eads B.D."/>
            <person name="Frohlich T."/>
            <person name="Geiler-Samerotte K.A."/>
            <person name="Gerlach D."/>
            <person name="Hatcher P."/>
            <person name="Jogdeo S."/>
            <person name="Krijgsveld J."/>
            <person name="Kriventseva E.V."/>
            <person name="Kultz D."/>
            <person name="Laforsch C."/>
            <person name="Lindquist E."/>
            <person name="Lopez J."/>
            <person name="Manak J.R."/>
            <person name="Muller J."/>
            <person name="Pangilinan J."/>
            <person name="Patwardhan R.P."/>
            <person name="Pitluck S."/>
            <person name="Pritham E.J."/>
            <person name="Rechtsteiner A."/>
            <person name="Rho M."/>
            <person name="Rogozin I.B."/>
            <person name="Sakarya O."/>
            <person name="Salamov A."/>
            <person name="Schaack S."/>
            <person name="Shapiro H."/>
            <person name="Shiga Y."/>
            <person name="Skalitzky C."/>
            <person name="Smith Z."/>
            <person name="Souvorov A."/>
            <person name="Sung W."/>
            <person name="Tang Z."/>
            <person name="Tsuchiya D."/>
            <person name="Tu H."/>
            <person name="Vos H."/>
            <person name="Wang M."/>
            <person name="Wolf Y.I."/>
            <person name="Yamagata H."/>
            <person name="Yamada T."/>
            <person name="Ye Y."/>
            <person name="Shaw J.R."/>
            <person name="Andrews J."/>
            <person name="Crease T.J."/>
            <person name="Tang H."/>
            <person name="Lucas S.M."/>
            <person name="Robertson H.M."/>
            <person name="Bork P."/>
            <person name="Koonin E.V."/>
            <person name="Zdobnov E.M."/>
            <person name="Grigoriev I.V."/>
            <person name="Lynch M."/>
            <person name="Boore J.L."/>
        </authorList>
    </citation>
    <scope>NUCLEOTIDE SEQUENCE [LARGE SCALE GENOMIC DNA]</scope>
</reference>
<dbReference type="Gene3D" id="2.60.40.1730">
    <property type="entry name" value="tricorn interacting facor f3 domain"/>
    <property type="match status" value="1"/>
</dbReference>
<dbReference type="Pfam" id="PF17900">
    <property type="entry name" value="Peptidase_M1_N"/>
    <property type="match status" value="1"/>
</dbReference>
<keyword evidence="6 8" id="KW-0862">Zinc</keyword>
<dbReference type="InterPro" id="IPR001930">
    <property type="entry name" value="Peptidase_M1"/>
</dbReference>
<dbReference type="FunFam" id="1.25.50.20:FF:000024">
    <property type="entry name" value="Aminopeptidase"/>
    <property type="match status" value="1"/>
</dbReference>
<dbReference type="Gene3D" id="2.60.40.1910">
    <property type="match status" value="1"/>
</dbReference>
<accession>E9FWP5</accession>
<dbReference type="InParanoid" id="E9FWP5"/>
<dbReference type="Pfam" id="PF01433">
    <property type="entry name" value="Peptidase_M1"/>
    <property type="match status" value="1"/>
</dbReference>
<keyword evidence="5 10" id="KW-0378">Hydrolase</keyword>
<evidence type="ECO:0000259" key="13">
    <source>
        <dbReference type="Pfam" id="PF11838"/>
    </source>
</evidence>
<dbReference type="GO" id="GO:0006508">
    <property type="term" value="P:proteolysis"/>
    <property type="evidence" value="ECO:0000318"/>
    <property type="project" value="GO_Central"/>
</dbReference>
<dbReference type="PRINTS" id="PR00756">
    <property type="entry name" value="ALADIPTASE"/>
</dbReference>
<feature type="binding site" evidence="8">
    <location>
        <position position="359"/>
    </location>
    <ligand>
        <name>Zn(2+)</name>
        <dbReference type="ChEBI" id="CHEBI:29105"/>
        <note>catalytic</note>
    </ligand>
</feature>
<keyword evidence="3 10" id="KW-0645">Protease</keyword>
<feature type="chain" id="PRO_5003236887" description="Aminopeptidase" evidence="11">
    <location>
        <begin position="17"/>
        <end position="928"/>
    </location>
</feature>
<keyword evidence="16" id="KW-1185">Reference proteome</keyword>
<dbReference type="EC" id="3.4.11.-" evidence="10"/>
<feature type="domain" description="Aminopeptidase N-like N-terminal" evidence="14">
    <location>
        <begin position="37"/>
        <end position="264"/>
    </location>
</feature>
<dbReference type="eggNOG" id="KOG1046">
    <property type="taxonomic scope" value="Eukaryota"/>
</dbReference>
<comment type="similarity">
    <text evidence="2 10">Belongs to the peptidase M1 family.</text>
</comment>
<feature type="signal peptide" evidence="11">
    <location>
        <begin position="1"/>
        <end position="16"/>
    </location>
</feature>
<dbReference type="KEGG" id="dpx:DAPPUDRAFT_305612"/>
<dbReference type="InterPro" id="IPR042097">
    <property type="entry name" value="Aminopeptidase_N-like_N_sf"/>
</dbReference>
<dbReference type="InterPro" id="IPR014782">
    <property type="entry name" value="Peptidase_M1_dom"/>
</dbReference>
<evidence type="ECO:0000259" key="12">
    <source>
        <dbReference type="Pfam" id="PF01433"/>
    </source>
</evidence>
<evidence type="ECO:0000256" key="9">
    <source>
        <dbReference type="PIRSR" id="PIRSR634016-4"/>
    </source>
</evidence>
<evidence type="ECO:0000259" key="14">
    <source>
        <dbReference type="Pfam" id="PF17900"/>
    </source>
</evidence>
<dbReference type="EMBL" id="GL732526">
    <property type="protein sequence ID" value="EFX87929.1"/>
    <property type="molecule type" value="Genomic_DNA"/>
</dbReference>
<evidence type="ECO:0000256" key="3">
    <source>
        <dbReference type="ARBA" id="ARBA00022670"/>
    </source>
</evidence>
<organism evidence="15 16">
    <name type="scientific">Daphnia pulex</name>
    <name type="common">Water flea</name>
    <dbReference type="NCBI Taxonomy" id="6669"/>
    <lineage>
        <taxon>Eukaryota</taxon>
        <taxon>Metazoa</taxon>
        <taxon>Ecdysozoa</taxon>
        <taxon>Arthropoda</taxon>
        <taxon>Crustacea</taxon>
        <taxon>Branchiopoda</taxon>
        <taxon>Diplostraca</taxon>
        <taxon>Cladocera</taxon>
        <taxon>Anomopoda</taxon>
        <taxon>Daphniidae</taxon>
        <taxon>Daphnia</taxon>
    </lineage>
</organism>
<dbReference type="AlphaFoldDB" id="E9FWP5"/>
<dbReference type="InterPro" id="IPR024571">
    <property type="entry name" value="ERAP1-like_C_dom"/>
</dbReference>
<dbReference type="GO" id="GO:0043171">
    <property type="term" value="P:peptide catabolic process"/>
    <property type="evidence" value="ECO:0000318"/>
    <property type="project" value="GO_Central"/>
</dbReference>
<evidence type="ECO:0000256" key="1">
    <source>
        <dbReference type="ARBA" id="ARBA00004609"/>
    </source>
</evidence>
<dbReference type="GO" id="GO:0005886">
    <property type="term" value="C:plasma membrane"/>
    <property type="evidence" value="ECO:0007669"/>
    <property type="project" value="UniProtKB-SubCell"/>
</dbReference>
<dbReference type="HOGENOM" id="CLU_003705_2_0_1"/>
<dbReference type="SUPFAM" id="SSF63737">
    <property type="entry name" value="Leukotriene A4 hydrolase N-terminal domain"/>
    <property type="match status" value="1"/>
</dbReference>
<gene>
    <name evidence="15" type="ORF">DAPPUDRAFT_305612</name>
</gene>
<dbReference type="SUPFAM" id="SSF55486">
    <property type="entry name" value="Metalloproteases ('zincins'), catalytic domain"/>
    <property type="match status" value="1"/>
</dbReference>
<dbReference type="GO" id="GO:0070006">
    <property type="term" value="F:metalloaminopeptidase activity"/>
    <property type="evidence" value="ECO:0000318"/>
    <property type="project" value="GO_Central"/>
</dbReference>
<evidence type="ECO:0000256" key="6">
    <source>
        <dbReference type="ARBA" id="ARBA00022833"/>
    </source>
</evidence>